<dbReference type="GO" id="GO:0016020">
    <property type="term" value="C:membrane"/>
    <property type="evidence" value="ECO:0007669"/>
    <property type="project" value="UniProtKB-SubCell"/>
</dbReference>
<dbReference type="VEuPathDB" id="FungiDB:T552_03005"/>
<evidence type="ECO:0000256" key="7">
    <source>
        <dbReference type="RuleBase" id="RU003827"/>
    </source>
</evidence>
<dbReference type="GO" id="GO:0030134">
    <property type="term" value="C:COPII-coated ER to Golgi transport vesicle"/>
    <property type="evidence" value="ECO:0007669"/>
    <property type="project" value="EnsemblFungi"/>
</dbReference>
<evidence type="ECO:0000313" key="10">
    <source>
        <dbReference type="EMBL" id="KTW26111.1"/>
    </source>
</evidence>
<evidence type="ECO:0000256" key="6">
    <source>
        <dbReference type="ARBA" id="ARBA00023136"/>
    </source>
</evidence>
<dbReference type="GO" id="GO:0005783">
    <property type="term" value="C:endoplasmic reticulum"/>
    <property type="evidence" value="ECO:0007669"/>
    <property type="project" value="EnsemblFungi"/>
</dbReference>
<dbReference type="PROSITE" id="PS50866">
    <property type="entry name" value="GOLD"/>
    <property type="match status" value="1"/>
</dbReference>
<keyword evidence="5 8" id="KW-1133">Transmembrane helix</keyword>
<dbReference type="OrthoDB" id="62956at2759"/>
<dbReference type="InterPro" id="IPR009038">
    <property type="entry name" value="GOLD_dom"/>
</dbReference>
<comment type="similarity">
    <text evidence="2 7">Belongs to the EMP24/GP25L family.</text>
</comment>
<comment type="subcellular location">
    <subcellularLocation>
        <location evidence="1 7">Membrane</location>
        <topology evidence="1 7">Single-pass type I membrane protein</topology>
    </subcellularLocation>
</comment>
<dbReference type="RefSeq" id="XP_018224655.1">
    <property type="nucleotide sequence ID" value="XM_018371525.1"/>
</dbReference>
<dbReference type="GO" id="GO:0016050">
    <property type="term" value="P:vesicle organization"/>
    <property type="evidence" value="ECO:0007669"/>
    <property type="project" value="EnsemblFungi"/>
</dbReference>
<evidence type="ECO:0000256" key="1">
    <source>
        <dbReference type="ARBA" id="ARBA00004479"/>
    </source>
</evidence>
<evidence type="ECO:0000313" key="11">
    <source>
        <dbReference type="Proteomes" id="UP000054454"/>
    </source>
</evidence>
<evidence type="ECO:0000256" key="4">
    <source>
        <dbReference type="ARBA" id="ARBA00022729"/>
    </source>
</evidence>
<dbReference type="InterPro" id="IPR015720">
    <property type="entry name" value="Emp24-like"/>
</dbReference>
<organism evidence="10 11">
    <name type="scientific">Pneumocystis carinii (strain B80)</name>
    <name type="common">Rat pneumocystis pneumonia agent</name>
    <name type="synonym">Pneumocystis carinii f. sp. carinii</name>
    <dbReference type="NCBI Taxonomy" id="1408658"/>
    <lineage>
        <taxon>Eukaryota</taxon>
        <taxon>Fungi</taxon>
        <taxon>Dikarya</taxon>
        <taxon>Ascomycota</taxon>
        <taxon>Taphrinomycotina</taxon>
        <taxon>Pneumocystomycetes</taxon>
        <taxon>Pneumocystaceae</taxon>
        <taxon>Pneumocystis</taxon>
    </lineage>
</organism>
<gene>
    <name evidence="10" type="ORF">T552_03005</name>
</gene>
<dbReference type="GO" id="GO:0006621">
    <property type="term" value="P:protein retention in ER lumen"/>
    <property type="evidence" value="ECO:0007669"/>
    <property type="project" value="EnsemblFungi"/>
</dbReference>
<comment type="caution">
    <text evidence="10">The sequence shown here is derived from an EMBL/GenBank/DDBJ whole genome shotgun (WGS) entry which is preliminary data.</text>
</comment>
<keyword evidence="3 7" id="KW-0812">Transmembrane</keyword>
<evidence type="ECO:0000256" key="8">
    <source>
        <dbReference type="SAM" id="Phobius"/>
    </source>
</evidence>
<proteinExistence type="inferred from homology"/>
<keyword evidence="4" id="KW-0732">Signal</keyword>
<name>A0A0W4ZCG7_PNEC8</name>
<accession>A0A0W4ZCG7</accession>
<feature type="domain" description="GOLD" evidence="9">
    <location>
        <begin position="1"/>
        <end position="78"/>
    </location>
</feature>
<keyword evidence="6 8" id="KW-0472">Membrane</keyword>
<reference evidence="11" key="1">
    <citation type="journal article" date="2016" name="Nat. Commun.">
        <title>Genome analysis of three Pneumocystis species reveals adaptation mechanisms to life exclusively in mammalian hosts.</title>
        <authorList>
            <person name="Ma L."/>
            <person name="Chen Z."/>
            <person name="Huang D.W."/>
            <person name="Kutty G."/>
            <person name="Ishihara M."/>
            <person name="Wang H."/>
            <person name="Abouelleil A."/>
            <person name="Bishop L."/>
            <person name="Davey E."/>
            <person name="Deng R."/>
            <person name="Deng X."/>
            <person name="Fan L."/>
            <person name="Fantoni G."/>
            <person name="Fitzgerald M."/>
            <person name="Gogineni E."/>
            <person name="Goldberg J.M."/>
            <person name="Handley G."/>
            <person name="Hu X."/>
            <person name="Huber C."/>
            <person name="Jiao X."/>
            <person name="Jones K."/>
            <person name="Levin J.Z."/>
            <person name="Liu Y."/>
            <person name="Macdonald P."/>
            <person name="Melnikov A."/>
            <person name="Raley C."/>
            <person name="Sassi M."/>
            <person name="Sherman B.T."/>
            <person name="Song X."/>
            <person name="Sykes S."/>
            <person name="Tran B."/>
            <person name="Walsh L."/>
            <person name="Xia Y."/>
            <person name="Yang J."/>
            <person name="Young S."/>
            <person name="Zeng Q."/>
            <person name="Zheng X."/>
            <person name="Stephens R."/>
            <person name="Nusbaum C."/>
            <person name="Birren B.W."/>
            <person name="Azadi P."/>
            <person name="Lempicki R.A."/>
            <person name="Cuomo C.A."/>
            <person name="Kovacs J.A."/>
        </authorList>
    </citation>
    <scope>NUCLEOTIDE SEQUENCE [LARGE SCALE GENOMIC DNA]</scope>
    <source>
        <strain evidence="11">B80</strain>
    </source>
</reference>
<evidence type="ECO:0000256" key="2">
    <source>
        <dbReference type="ARBA" id="ARBA00007104"/>
    </source>
</evidence>
<dbReference type="GeneID" id="28937728"/>
<dbReference type="PANTHER" id="PTHR22811">
    <property type="entry name" value="TRANSMEMBRANE EMP24 DOMAIN-CONTAINING PROTEIN"/>
    <property type="match status" value="1"/>
</dbReference>
<dbReference type="GO" id="GO:0006888">
    <property type="term" value="P:endoplasmic reticulum to Golgi vesicle-mediated transport"/>
    <property type="evidence" value="ECO:0007669"/>
    <property type="project" value="EnsemblFungi"/>
</dbReference>
<evidence type="ECO:0000256" key="5">
    <source>
        <dbReference type="ARBA" id="ARBA00022989"/>
    </source>
</evidence>
<evidence type="ECO:0000256" key="3">
    <source>
        <dbReference type="ARBA" id="ARBA00022692"/>
    </source>
</evidence>
<dbReference type="EMBL" id="LFVZ01000014">
    <property type="protein sequence ID" value="KTW26111.1"/>
    <property type="molecule type" value="Genomic_DNA"/>
</dbReference>
<dbReference type="SMART" id="SM01190">
    <property type="entry name" value="EMP24_GP25L"/>
    <property type="match status" value="1"/>
</dbReference>
<evidence type="ECO:0000259" key="9">
    <source>
        <dbReference type="PROSITE" id="PS50866"/>
    </source>
</evidence>
<dbReference type="Proteomes" id="UP000054454">
    <property type="component" value="Unassembled WGS sequence"/>
</dbReference>
<sequence>MKKNEKLTINYQVSSTQQGEEMLFVSFDVWDPEEKTMTSDHDLSYNEYSFTADISGKYKYCFLNKEHSNIDIELFFNVHHVKNTRISEDASSFNNEVVFLNEVLMEIKDEQEYLKAREKVHRSIAENTNSRVQNWNIFQIIILICLVLFQVYFLRKFFEVKRII</sequence>
<feature type="transmembrane region" description="Helical" evidence="8">
    <location>
        <begin position="135"/>
        <end position="154"/>
    </location>
</feature>
<keyword evidence="11" id="KW-1185">Reference proteome</keyword>
<dbReference type="AlphaFoldDB" id="A0A0W4ZCG7"/>
<protein>
    <recommendedName>
        <fullName evidence="9">GOLD domain-containing protein</fullName>
    </recommendedName>
</protein>
<dbReference type="Pfam" id="PF01105">
    <property type="entry name" value="EMP24_GP25L"/>
    <property type="match status" value="1"/>
</dbReference>